<keyword evidence="3" id="KW-1185">Reference proteome</keyword>
<dbReference type="EMBL" id="CP106831">
    <property type="protein sequence ID" value="WIH96678.1"/>
    <property type="molecule type" value="Genomic_DNA"/>
</dbReference>
<protein>
    <submittedName>
        <fullName evidence="2">Uncharacterized protein</fullName>
    </submittedName>
</protein>
<keyword evidence="1" id="KW-1133">Transmembrane helix</keyword>
<evidence type="ECO:0000313" key="2">
    <source>
        <dbReference type="EMBL" id="WIH96678.1"/>
    </source>
</evidence>
<reference evidence="2 3" key="1">
    <citation type="submission" date="2022-09" db="EMBL/GenBank/DDBJ databases">
        <title>Whole genome sequencing analysis of tet(X)-positive Empedobacter falsenii YWS9-3.</title>
        <authorList>
            <person name="Chen C."/>
            <person name="Lv Y.-L."/>
        </authorList>
    </citation>
    <scope>NUCLEOTIDE SEQUENCE [LARGE SCALE GENOMIC DNA]</scope>
    <source>
        <strain evidence="2 3">YWS9-3_T</strain>
    </source>
</reference>
<gene>
    <name evidence="2" type="ORF">OBA43_10450</name>
</gene>
<evidence type="ECO:0000256" key="1">
    <source>
        <dbReference type="SAM" id="Phobius"/>
    </source>
</evidence>
<dbReference type="Proteomes" id="UP001223501">
    <property type="component" value="Chromosome"/>
</dbReference>
<feature type="transmembrane region" description="Helical" evidence="1">
    <location>
        <begin position="26"/>
        <end position="43"/>
    </location>
</feature>
<evidence type="ECO:0000313" key="3">
    <source>
        <dbReference type="Proteomes" id="UP001223501"/>
    </source>
</evidence>
<sequence length="116" mass="13338">MDIIQAILDFISAPNFNKENTQKDKAGYFLFITSLISIALFFLSSDLFENQHFFLILISIIGVSIILNIVLIFILIKFKIIQPTTFNNFIFYLIGLILLVSSFGLFLIDYFKIISN</sequence>
<accession>A0ABY8V5A8</accession>
<organism evidence="2 3">
    <name type="scientific">Empedobacter falsenii</name>
    <dbReference type="NCBI Taxonomy" id="343874"/>
    <lineage>
        <taxon>Bacteria</taxon>
        <taxon>Pseudomonadati</taxon>
        <taxon>Bacteroidota</taxon>
        <taxon>Flavobacteriia</taxon>
        <taxon>Flavobacteriales</taxon>
        <taxon>Weeksellaceae</taxon>
        <taxon>Empedobacter</taxon>
    </lineage>
</organism>
<proteinExistence type="predicted"/>
<keyword evidence="1" id="KW-0472">Membrane</keyword>
<feature type="transmembrane region" description="Helical" evidence="1">
    <location>
        <begin position="55"/>
        <end position="78"/>
    </location>
</feature>
<feature type="transmembrane region" description="Helical" evidence="1">
    <location>
        <begin position="90"/>
        <end position="111"/>
    </location>
</feature>
<name>A0ABY8V5A8_9FLAO</name>
<dbReference type="RefSeq" id="WP_260541906.1">
    <property type="nucleotide sequence ID" value="NZ_CP106831.1"/>
</dbReference>
<keyword evidence="1" id="KW-0812">Transmembrane</keyword>